<reference evidence="1 2" key="1">
    <citation type="journal article" date="2008" name="Nature">
        <title>The genome of Laccaria bicolor provides insights into mycorrhizal symbiosis.</title>
        <authorList>
            <person name="Martin F."/>
            <person name="Aerts A."/>
            <person name="Ahren D."/>
            <person name="Brun A."/>
            <person name="Danchin E.G.J."/>
            <person name="Duchaussoy F."/>
            <person name="Gibon J."/>
            <person name="Kohler A."/>
            <person name="Lindquist E."/>
            <person name="Pereda V."/>
            <person name="Salamov A."/>
            <person name="Shapiro H.J."/>
            <person name="Wuyts J."/>
            <person name="Blaudez D."/>
            <person name="Buee M."/>
            <person name="Brokstein P."/>
            <person name="Canbaeck B."/>
            <person name="Cohen D."/>
            <person name="Courty P.E."/>
            <person name="Coutinho P.M."/>
            <person name="Delaruelle C."/>
            <person name="Detter J.C."/>
            <person name="Deveau A."/>
            <person name="DiFazio S."/>
            <person name="Duplessis S."/>
            <person name="Fraissinet-Tachet L."/>
            <person name="Lucic E."/>
            <person name="Frey-Klett P."/>
            <person name="Fourrey C."/>
            <person name="Feussner I."/>
            <person name="Gay G."/>
            <person name="Grimwood J."/>
            <person name="Hoegger P.J."/>
            <person name="Jain P."/>
            <person name="Kilaru S."/>
            <person name="Labbe J."/>
            <person name="Lin Y.C."/>
            <person name="Legue V."/>
            <person name="Le Tacon F."/>
            <person name="Marmeisse R."/>
            <person name="Melayah D."/>
            <person name="Montanini B."/>
            <person name="Muratet M."/>
            <person name="Nehls U."/>
            <person name="Niculita-Hirzel H."/>
            <person name="Oudot-Le Secq M.P."/>
            <person name="Peter M."/>
            <person name="Quesneville H."/>
            <person name="Rajashekar B."/>
            <person name="Reich M."/>
            <person name="Rouhier N."/>
            <person name="Schmutz J."/>
            <person name="Yin T."/>
            <person name="Chalot M."/>
            <person name="Henrissat B."/>
            <person name="Kuees U."/>
            <person name="Lucas S."/>
            <person name="Van de Peer Y."/>
            <person name="Podila G.K."/>
            <person name="Polle A."/>
            <person name="Pukkila P.J."/>
            <person name="Richardson P.M."/>
            <person name="Rouze P."/>
            <person name="Sanders I.R."/>
            <person name="Stajich J.E."/>
            <person name="Tunlid A."/>
            <person name="Tuskan G."/>
            <person name="Grigoriev I.V."/>
        </authorList>
    </citation>
    <scope>NUCLEOTIDE SEQUENCE [LARGE SCALE GENOMIC DNA]</scope>
    <source>
        <strain evidence="2">S238N-H82 / ATCC MYA-4686</strain>
    </source>
</reference>
<dbReference type="RefSeq" id="XP_001885321.1">
    <property type="nucleotide sequence ID" value="XM_001885286.1"/>
</dbReference>
<proteinExistence type="predicted"/>
<keyword evidence="2" id="KW-1185">Reference proteome</keyword>
<dbReference type="HOGENOM" id="CLU_480634_0_0_1"/>
<accession>B0DN10</accession>
<evidence type="ECO:0000313" key="1">
    <source>
        <dbReference type="EMBL" id="EDR04066.1"/>
    </source>
</evidence>
<dbReference type="InParanoid" id="B0DN10"/>
<dbReference type="Gene3D" id="1.20.1280.50">
    <property type="match status" value="1"/>
</dbReference>
<dbReference type="Proteomes" id="UP000001194">
    <property type="component" value="Unassembled WGS sequence"/>
</dbReference>
<protein>
    <submittedName>
        <fullName evidence="1">Predicted protein</fullName>
    </submittedName>
</protein>
<evidence type="ECO:0000313" key="2">
    <source>
        <dbReference type="Proteomes" id="UP000001194"/>
    </source>
</evidence>
<name>B0DN10_LACBS</name>
<gene>
    <name evidence="1" type="ORF">LACBIDRAFT_330871</name>
</gene>
<organism evidence="2">
    <name type="scientific">Laccaria bicolor (strain S238N-H82 / ATCC MYA-4686)</name>
    <name type="common">Bicoloured deceiver</name>
    <name type="synonym">Laccaria laccata var. bicolor</name>
    <dbReference type="NCBI Taxonomy" id="486041"/>
    <lineage>
        <taxon>Eukaryota</taxon>
        <taxon>Fungi</taxon>
        <taxon>Dikarya</taxon>
        <taxon>Basidiomycota</taxon>
        <taxon>Agaricomycotina</taxon>
        <taxon>Agaricomycetes</taxon>
        <taxon>Agaricomycetidae</taxon>
        <taxon>Agaricales</taxon>
        <taxon>Agaricineae</taxon>
        <taxon>Hydnangiaceae</taxon>
        <taxon>Laccaria</taxon>
    </lineage>
</organism>
<dbReference type="GeneID" id="6080960"/>
<dbReference type="OrthoDB" id="3217549at2759"/>
<dbReference type="KEGG" id="lbc:LACBIDRAFT_330871"/>
<dbReference type="AlphaFoldDB" id="B0DN10"/>
<sequence length="567" mass="63207">MSECRTSLKFPRSNIEHGRLKRVDTTDGLRTKYRALWAMKKTIVIGIFTPRLLEAWGIGGRVLDHPGLNLLYNGLLNATITGVFEVTFHASLRSQMDHGSCSSMTIRRRISRLKHGFSCLKTRVLSFWRPCVGGWSDEECGEAEPDGSTGTHDPVLPPVATSPINLLPVEILGEVFLACLLSGGESQHHLFIKPEPRSAPMLLCQVCSRWRQTALSMPSLWSSISTARITQLHQISLLLLWLERSHTSPLSFHLLGSRETPRPEFVSTILSTFLSHTHRWEHVSIVFNEKLAAQFLELSSNTFPQLISIKADVIGCGQAVTEAFPYKMSTISGLRRVSFMTSRTPSSLMVVRWHRLTHVYVSGLPSLASSIFLLGHCREAVEVQLESIMPTDAEPPSTFVLDPLTTLPNLRTLVVTVHEDVGDLLQHFDTPALHYLNILQSSIDGSISRECGAFSDFVERSPQLKKVVITDFGGSENDIIAYLDPVYHQCTHEVFLSSPSVTPRIADMFNERVGIGPEATTQPHVEVDDSIVGWLPDSRSGGLFDRWMSHQTQSRNGSFCALFDDLL</sequence>
<dbReference type="EMBL" id="DS547120">
    <property type="protein sequence ID" value="EDR04066.1"/>
    <property type="molecule type" value="Genomic_DNA"/>
</dbReference>